<accession>A0ABN8CJF7</accession>
<dbReference type="Pfam" id="PF03221">
    <property type="entry name" value="HTH_Tnp_Tc5"/>
    <property type="match status" value="1"/>
</dbReference>
<dbReference type="InterPro" id="IPR009057">
    <property type="entry name" value="Homeodomain-like_sf"/>
</dbReference>
<dbReference type="EMBL" id="CAKLCB010000001">
    <property type="protein sequence ID" value="CAH0513210.1"/>
    <property type="molecule type" value="Genomic_DNA"/>
</dbReference>
<dbReference type="PRINTS" id="PR00081">
    <property type="entry name" value="GDHRDH"/>
</dbReference>
<sequence>MGKWLTIEEKYQLIVKHRNHPTLSQVKLAQWAMVAFNLERAPSANTVKKILQTSHDIEQKHHQGITKRGRDVVSPELEMALQSFVQGCETDGVCLSRKLLVQKAQKLLHEVPLERRPKLGLSVGWMTNFMARHGLRFRQFRRRRTEEKTFVDGAILATKPHRTLVTDVTDHLALARDIAGRQSCFVEKKVHGSYSNVTEATLNGKREKIVLITGASRGIGLAFVKYYMRQGWQVIAAVRDVDKAQQVKTLCPWKLVTLEVTEQQSIEEMVKKLAGVNVDLLINNAGASGLFDLDQTTMEDCVRQFQVNAVGPLLVTRALLPNLRLAVSARGCAFVAQVTSRIGSISDNSSGSAYAHRASKGNVNTAYNNYGGAVEPEESVEGMARLIARAKIGDPLQLLHFAYDPFLHGVWHVSSFLFKVVPEQQLFLCPCYSRHLKHRVVSVHK</sequence>
<dbReference type="InterPro" id="IPR036291">
    <property type="entry name" value="NAD(P)-bd_dom_sf"/>
</dbReference>
<dbReference type="Pfam" id="PF00106">
    <property type="entry name" value="adh_short"/>
    <property type="match status" value="1"/>
</dbReference>
<dbReference type="InterPro" id="IPR002347">
    <property type="entry name" value="SDR_fam"/>
</dbReference>
<dbReference type="Gene3D" id="1.10.10.60">
    <property type="entry name" value="Homeodomain-like"/>
    <property type="match status" value="1"/>
</dbReference>
<feature type="domain" description="HTH CENPB-type" evidence="2">
    <location>
        <begin position="65"/>
        <end position="139"/>
    </location>
</feature>
<dbReference type="InterPro" id="IPR052184">
    <property type="entry name" value="SDR_enzymes"/>
</dbReference>
<dbReference type="PROSITE" id="PS51253">
    <property type="entry name" value="HTH_CENPB"/>
    <property type="match status" value="1"/>
</dbReference>
<dbReference type="Gene3D" id="3.40.50.720">
    <property type="entry name" value="NAD(P)-binding Rossmann-like Domain"/>
    <property type="match status" value="1"/>
</dbReference>
<organism evidence="3 4">
    <name type="scientific">Peronospora belbahrii</name>
    <dbReference type="NCBI Taxonomy" id="622444"/>
    <lineage>
        <taxon>Eukaryota</taxon>
        <taxon>Sar</taxon>
        <taxon>Stramenopiles</taxon>
        <taxon>Oomycota</taxon>
        <taxon>Peronosporomycetes</taxon>
        <taxon>Peronosporales</taxon>
        <taxon>Peronosporaceae</taxon>
        <taxon>Peronospora</taxon>
    </lineage>
</organism>
<comment type="caution">
    <text evidence="3">The sequence shown here is derived from an EMBL/GenBank/DDBJ whole genome shotgun (WGS) entry which is preliminary data.</text>
</comment>
<gene>
    <name evidence="3" type="ORF">PBS001_LOCUS28</name>
</gene>
<reference evidence="3 4" key="1">
    <citation type="submission" date="2021-11" db="EMBL/GenBank/DDBJ databases">
        <authorList>
            <person name="Islam A."/>
            <person name="Islam S."/>
            <person name="Flora M.S."/>
            <person name="Rahman M."/>
            <person name="Ziaur R.M."/>
            <person name="Epstein J.H."/>
            <person name="Hassan M."/>
            <person name="Klassen M."/>
            <person name="Woodard K."/>
            <person name="Webb A."/>
            <person name="Webby R.J."/>
            <person name="El Zowalaty M.E."/>
        </authorList>
    </citation>
    <scope>NUCLEOTIDE SEQUENCE [LARGE SCALE GENOMIC DNA]</scope>
    <source>
        <strain evidence="3">Pbs1</strain>
    </source>
</reference>
<evidence type="ECO:0000313" key="3">
    <source>
        <dbReference type="EMBL" id="CAH0513210.1"/>
    </source>
</evidence>
<evidence type="ECO:0000313" key="4">
    <source>
        <dbReference type="Proteomes" id="UP001158986"/>
    </source>
</evidence>
<keyword evidence="1" id="KW-0238">DNA-binding</keyword>
<dbReference type="PANTHER" id="PTHR45458">
    <property type="entry name" value="SHORT-CHAIN DEHYDROGENASE/REDUCTASE SDR"/>
    <property type="match status" value="1"/>
</dbReference>
<evidence type="ECO:0000259" key="2">
    <source>
        <dbReference type="PROSITE" id="PS51253"/>
    </source>
</evidence>
<dbReference type="Proteomes" id="UP001158986">
    <property type="component" value="Unassembled WGS sequence"/>
</dbReference>
<dbReference type="SUPFAM" id="SSF46689">
    <property type="entry name" value="Homeodomain-like"/>
    <property type="match status" value="1"/>
</dbReference>
<dbReference type="SMART" id="SM00674">
    <property type="entry name" value="CENPB"/>
    <property type="match status" value="1"/>
</dbReference>
<name>A0ABN8CJF7_9STRA</name>
<keyword evidence="4" id="KW-1185">Reference proteome</keyword>
<dbReference type="PANTHER" id="PTHR45458:SF1">
    <property type="entry name" value="SHORT CHAIN DEHYDROGENASE"/>
    <property type="match status" value="1"/>
</dbReference>
<proteinExistence type="predicted"/>
<evidence type="ECO:0000256" key="1">
    <source>
        <dbReference type="ARBA" id="ARBA00023125"/>
    </source>
</evidence>
<dbReference type="SUPFAM" id="SSF51735">
    <property type="entry name" value="NAD(P)-binding Rossmann-fold domains"/>
    <property type="match status" value="1"/>
</dbReference>
<protein>
    <recommendedName>
        <fullName evidence="2">HTH CENPB-type domain-containing protein</fullName>
    </recommendedName>
</protein>
<dbReference type="InterPro" id="IPR006600">
    <property type="entry name" value="HTH_CenpB_DNA-bd_dom"/>
</dbReference>